<protein>
    <submittedName>
        <fullName evidence="1">Uncharacterized protein</fullName>
    </submittedName>
</protein>
<comment type="caution">
    <text evidence="1">The sequence shown here is derived from an EMBL/GenBank/DDBJ whole genome shotgun (WGS) entry which is preliminary data.</text>
</comment>
<organism evidence="1 2">
    <name type="scientific">Paramecium octaurelia</name>
    <dbReference type="NCBI Taxonomy" id="43137"/>
    <lineage>
        <taxon>Eukaryota</taxon>
        <taxon>Sar</taxon>
        <taxon>Alveolata</taxon>
        <taxon>Ciliophora</taxon>
        <taxon>Intramacronucleata</taxon>
        <taxon>Oligohymenophorea</taxon>
        <taxon>Peniculida</taxon>
        <taxon>Parameciidae</taxon>
        <taxon>Paramecium</taxon>
    </lineage>
</organism>
<dbReference type="AlphaFoldDB" id="A0A8S1TSW2"/>
<dbReference type="EMBL" id="CAJJDP010000029">
    <property type="protein sequence ID" value="CAD8154637.1"/>
    <property type="molecule type" value="Genomic_DNA"/>
</dbReference>
<sequence length="162" mass="19207">MLFNLKKTIYCQQLSRSLVYTSISKQFELQDRVALQILCQGTLSKNTSKQILNNLSKFKIQKQAQTKYCQHSFDYQQYNPVGFGAQFILVGYIERTYIAERNQQQLQNLFSLEFYQYNMEKHCSGNIQGNKFYLLNYLNFVILTIATYTKQFQQQAKAHQKY</sequence>
<reference evidence="1" key="1">
    <citation type="submission" date="2021-01" db="EMBL/GenBank/DDBJ databases">
        <authorList>
            <consortium name="Genoscope - CEA"/>
            <person name="William W."/>
        </authorList>
    </citation>
    <scope>NUCLEOTIDE SEQUENCE</scope>
</reference>
<accession>A0A8S1TSW2</accession>
<evidence type="ECO:0000313" key="2">
    <source>
        <dbReference type="Proteomes" id="UP000683925"/>
    </source>
</evidence>
<dbReference type="Proteomes" id="UP000683925">
    <property type="component" value="Unassembled WGS sequence"/>
</dbReference>
<gene>
    <name evidence="1" type="ORF">POCTA_138.1.T0290276</name>
</gene>
<name>A0A8S1TSW2_PAROT</name>
<keyword evidence="2" id="KW-1185">Reference proteome</keyword>
<proteinExistence type="predicted"/>
<evidence type="ECO:0000313" key="1">
    <source>
        <dbReference type="EMBL" id="CAD8154637.1"/>
    </source>
</evidence>